<dbReference type="PANTHER" id="PTHR42877">
    <property type="entry name" value="L-ORNITHINE N(5)-MONOOXYGENASE-RELATED"/>
    <property type="match status" value="1"/>
</dbReference>
<dbReference type="AlphaFoldDB" id="A0A6A5Q9F5"/>
<keyword evidence="3" id="KW-0274">FAD</keyword>
<dbReference type="EMBL" id="ML979141">
    <property type="protein sequence ID" value="KAF1912055.1"/>
    <property type="molecule type" value="Genomic_DNA"/>
</dbReference>
<keyword evidence="4" id="KW-0560">Oxidoreductase</keyword>
<evidence type="ECO:0000313" key="5">
    <source>
        <dbReference type="EMBL" id="KAF1912055.1"/>
    </source>
</evidence>
<dbReference type="GO" id="GO:0004499">
    <property type="term" value="F:N,N-dimethylaniline monooxygenase activity"/>
    <property type="evidence" value="ECO:0007669"/>
    <property type="project" value="InterPro"/>
</dbReference>
<accession>A0A6A5Q9F5</accession>
<reference evidence="5" key="1">
    <citation type="journal article" date="2020" name="Stud. Mycol.">
        <title>101 Dothideomycetes genomes: a test case for predicting lifestyles and emergence of pathogens.</title>
        <authorList>
            <person name="Haridas S."/>
            <person name="Albert R."/>
            <person name="Binder M."/>
            <person name="Bloem J."/>
            <person name="Labutti K."/>
            <person name="Salamov A."/>
            <person name="Andreopoulos B."/>
            <person name="Baker S."/>
            <person name="Barry K."/>
            <person name="Bills G."/>
            <person name="Bluhm B."/>
            <person name="Cannon C."/>
            <person name="Castanera R."/>
            <person name="Culley D."/>
            <person name="Daum C."/>
            <person name="Ezra D."/>
            <person name="Gonzalez J."/>
            <person name="Henrissat B."/>
            <person name="Kuo A."/>
            <person name="Liang C."/>
            <person name="Lipzen A."/>
            <person name="Lutzoni F."/>
            <person name="Magnuson J."/>
            <person name="Mondo S."/>
            <person name="Nolan M."/>
            <person name="Ohm R."/>
            <person name="Pangilinan J."/>
            <person name="Park H.-J."/>
            <person name="Ramirez L."/>
            <person name="Alfaro M."/>
            <person name="Sun H."/>
            <person name="Tritt A."/>
            <person name="Yoshinaga Y."/>
            <person name="Zwiers L.-H."/>
            <person name="Turgeon B."/>
            <person name="Goodwin S."/>
            <person name="Spatafora J."/>
            <person name="Crous P."/>
            <person name="Grigoriev I."/>
        </authorList>
    </citation>
    <scope>NUCLEOTIDE SEQUENCE</scope>
    <source>
        <strain evidence="5">HMLAC05119</strain>
    </source>
</reference>
<evidence type="ECO:0000256" key="4">
    <source>
        <dbReference type="ARBA" id="ARBA00023002"/>
    </source>
</evidence>
<evidence type="ECO:0000313" key="6">
    <source>
        <dbReference type="Proteomes" id="UP000800096"/>
    </source>
</evidence>
<evidence type="ECO:0000256" key="1">
    <source>
        <dbReference type="ARBA" id="ARBA00010139"/>
    </source>
</evidence>
<keyword evidence="2" id="KW-0285">Flavoprotein</keyword>
<proteinExistence type="inferred from homology"/>
<dbReference type="SUPFAM" id="SSF51905">
    <property type="entry name" value="FAD/NAD(P)-binding domain"/>
    <property type="match status" value="1"/>
</dbReference>
<evidence type="ECO:0000256" key="2">
    <source>
        <dbReference type="ARBA" id="ARBA00022630"/>
    </source>
</evidence>
<evidence type="ECO:0000256" key="3">
    <source>
        <dbReference type="ARBA" id="ARBA00022827"/>
    </source>
</evidence>
<dbReference type="GO" id="GO:0050660">
    <property type="term" value="F:flavin adenine dinucleotide binding"/>
    <property type="evidence" value="ECO:0007669"/>
    <property type="project" value="InterPro"/>
</dbReference>
<dbReference type="InterPro" id="IPR020946">
    <property type="entry name" value="Flavin_mOase-like"/>
</dbReference>
<sequence length="576" mass="65678">MAPDLNSMTSDGRWDYSTPGSSGYDVPNIVYNDPASRKLKVLTIGAGVSGIQMAYQIQKYCENVDLFIYEKNAEIGGTWLENSCACDIPSHAYTLNFAWNPDLPRFFSYAPDIQKYLLKVVEVFNLRRFMTFNTEVVRSEWHEDSGKWIVTLRQKTASGEEKTFDQGCDLLLYATGILNNYKWPKIKGINSFKGKIVHTGTWPIDYQKEQWANDRVAIIGSGASSIQPVPTMQPRAKHLDIFVRTGVWHDPKRLLAHAKDIENQINGLWGTFYAGSESQKGAQGLFRKRMKDFIKDERFLEGFTPKLGRRITPGDPYMEAIQKDNVDVHFTAVDAIDKTGVIGSNEKHREVDQIVCATGFDVTYKPRFPVIGKNSVDLYGKWKEEPESHLGLAVPDIPNFVMFIGPTWPVENGSVTGPLFKVAEYTIQLIKKMQRDHIKSWVPRQDITDRFNEQAQEWIKHTVWKSDRRLWYKNNETGRVNAVWPGSSNHYSEVIASPRYEDFEITYLNKNPWAHLGMGYAQCNINFPNADVSPYLALENIDPQWLKAIGYEGPAFVAKEEGERTEIEGGVGVIFW</sequence>
<dbReference type="PANTHER" id="PTHR42877:SF1">
    <property type="entry name" value="FAD-BINDING MONOOXYGENASE STCW"/>
    <property type="match status" value="1"/>
</dbReference>
<keyword evidence="6" id="KW-1185">Reference proteome</keyword>
<organism evidence="5 6">
    <name type="scientific">Ampelomyces quisqualis</name>
    <name type="common">Powdery mildew agent</name>
    <dbReference type="NCBI Taxonomy" id="50730"/>
    <lineage>
        <taxon>Eukaryota</taxon>
        <taxon>Fungi</taxon>
        <taxon>Dikarya</taxon>
        <taxon>Ascomycota</taxon>
        <taxon>Pezizomycotina</taxon>
        <taxon>Dothideomycetes</taxon>
        <taxon>Pleosporomycetidae</taxon>
        <taxon>Pleosporales</taxon>
        <taxon>Pleosporineae</taxon>
        <taxon>Phaeosphaeriaceae</taxon>
        <taxon>Ampelomyces</taxon>
    </lineage>
</organism>
<dbReference type="GO" id="GO:0050661">
    <property type="term" value="F:NADP binding"/>
    <property type="evidence" value="ECO:0007669"/>
    <property type="project" value="InterPro"/>
</dbReference>
<evidence type="ECO:0008006" key="7">
    <source>
        <dbReference type="Google" id="ProtNLM"/>
    </source>
</evidence>
<protein>
    <recommendedName>
        <fullName evidence="7">FAD/NAD(P)-binding domain-containing protein</fullName>
    </recommendedName>
</protein>
<dbReference type="Proteomes" id="UP000800096">
    <property type="component" value="Unassembled WGS sequence"/>
</dbReference>
<dbReference type="InterPro" id="IPR051209">
    <property type="entry name" value="FAD-bind_Monooxygenase_sf"/>
</dbReference>
<comment type="similarity">
    <text evidence="1">Belongs to the FAD-binding monooxygenase family.</text>
</comment>
<dbReference type="InterPro" id="IPR036188">
    <property type="entry name" value="FAD/NAD-bd_sf"/>
</dbReference>
<dbReference type="Gene3D" id="3.50.50.60">
    <property type="entry name" value="FAD/NAD(P)-binding domain"/>
    <property type="match status" value="2"/>
</dbReference>
<gene>
    <name evidence="5" type="ORF">BDU57DRAFT_559988</name>
</gene>
<dbReference type="Pfam" id="PF00743">
    <property type="entry name" value="FMO-like"/>
    <property type="match status" value="1"/>
</dbReference>
<name>A0A6A5Q9F5_AMPQU</name>
<dbReference type="OrthoDB" id="74360at2759"/>